<dbReference type="GO" id="GO:0005829">
    <property type="term" value="C:cytosol"/>
    <property type="evidence" value="ECO:0007669"/>
    <property type="project" value="TreeGrafter"/>
</dbReference>
<evidence type="ECO:0000259" key="7">
    <source>
        <dbReference type="SMART" id="SM00852"/>
    </source>
</evidence>
<comment type="catalytic activity">
    <reaction evidence="5">
        <text>adenylyl-molybdopterin + molybdate = Mo-molybdopterin + AMP + H(+)</text>
        <dbReference type="Rhea" id="RHEA:35047"/>
        <dbReference type="ChEBI" id="CHEBI:15378"/>
        <dbReference type="ChEBI" id="CHEBI:36264"/>
        <dbReference type="ChEBI" id="CHEBI:62727"/>
        <dbReference type="ChEBI" id="CHEBI:71302"/>
        <dbReference type="ChEBI" id="CHEBI:456215"/>
        <dbReference type="EC" id="2.10.1.1"/>
    </reaction>
</comment>
<dbReference type="InterPro" id="IPR036688">
    <property type="entry name" value="MoeA_C_domain_IV_sf"/>
</dbReference>
<dbReference type="AlphaFoldDB" id="A0A1G5K030"/>
<evidence type="ECO:0000313" key="9">
    <source>
        <dbReference type="Proteomes" id="UP000199569"/>
    </source>
</evidence>
<evidence type="ECO:0000256" key="5">
    <source>
        <dbReference type="ARBA" id="ARBA00047317"/>
    </source>
</evidence>
<evidence type="ECO:0000313" key="8">
    <source>
        <dbReference type="EMBL" id="SCY94003.1"/>
    </source>
</evidence>
<dbReference type="UniPathway" id="UPA00344"/>
<dbReference type="InterPro" id="IPR036425">
    <property type="entry name" value="MoaB/Mog-like_dom_sf"/>
</dbReference>
<dbReference type="Pfam" id="PF03454">
    <property type="entry name" value="MoeA_C"/>
    <property type="match status" value="1"/>
</dbReference>
<feature type="domain" description="MoaB/Mog" evidence="7">
    <location>
        <begin position="194"/>
        <end position="332"/>
    </location>
</feature>
<accession>A0A1G5K030</accession>
<keyword evidence="6" id="KW-0500">Molybdenum</keyword>
<dbReference type="CDD" id="cd00887">
    <property type="entry name" value="MoeA"/>
    <property type="match status" value="1"/>
</dbReference>
<evidence type="ECO:0000256" key="3">
    <source>
        <dbReference type="ARBA" id="ARBA00010763"/>
    </source>
</evidence>
<dbReference type="InterPro" id="IPR038987">
    <property type="entry name" value="MoeA-like"/>
</dbReference>
<dbReference type="InterPro" id="IPR001453">
    <property type="entry name" value="MoaB/Mog_dom"/>
</dbReference>
<dbReference type="Pfam" id="PF03453">
    <property type="entry name" value="MoeA_N"/>
    <property type="match status" value="1"/>
</dbReference>
<dbReference type="InterPro" id="IPR005110">
    <property type="entry name" value="MoeA_linker/N"/>
</dbReference>
<dbReference type="PANTHER" id="PTHR10192:SF5">
    <property type="entry name" value="GEPHYRIN"/>
    <property type="match status" value="1"/>
</dbReference>
<dbReference type="Pfam" id="PF00994">
    <property type="entry name" value="MoCF_biosynth"/>
    <property type="match status" value="1"/>
</dbReference>
<dbReference type="SUPFAM" id="SSF63867">
    <property type="entry name" value="MoeA C-terminal domain-like"/>
    <property type="match status" value="1"/>
</dbReference>
<comment type="similarity">
    <text evidence="3 6">Belongs to the MoeA family.</text>
</comment>
<dbReference type="SUPFAM" id="SSF63882">
    <property type="entry name" value="MoeA N-terminal region -like"/>
    <property type="match status" value="1"/>
</dbReference>
<comment type="pathway">
    <text evidence="2 6">Cofactor biosynthesis; molybdopterin biosynthesis.</text>
</comment>
<dbReference type="PANTHER" id="PTHR10192">
    <property type="entry name" value="MOLYBDOPTERIN BIOSYNTHESIS PROTEIN"/>
    <property type="match status" value="1"/>
</dbReference>
<reference evidence="8 9" key="1">
    <citation type="submission" date="2016-10" db="EMBL/GenBank/DDBJ databases">
        <authorList>
            <person name="de Groot N.N."/>
        </authorList>
    </citation>
    <scope>NUCLEOTIDE SEQUENCE [LARGE SCALE GENOMIC DNA]</scope>
    <source>
        <strain evidence="8 9">CGMCC 1.7666</strain>
    </source>
</reference>
<dbReference type="GO" id="GO:0061599">
    <property type="term" value="F:molybdopterin molybdotransferase activity"/>
    <property type="evidence" value="ECO:0007669"/>
    <property type="project" value="UniProtKB-UniRule"/>
</dbReference>
<dbReference type="EC" id="2.10.1.1" evidence="6"/>
<name>A0A1G5K030_9HYPH</name>
<dbReference type="GO" id="GO:0006777">
    <property type="term" value="P:Mo-molybdopterin cofactor biosynthetic process"/>
    <property type="evidence" value="ECO:0007669"/>
    <property type="project" value="UniProtKB-UniRule"/>
</dbReference>
<dbReference type="SMART" id="SM00852">
    <property type="entry name" value="MoCF_biosynth"/>
    <property type="match status" value="1"/>
</dbReference>
<comment type="function">
    <text evidence="1 6">Catalyzes the insertion of molybdate into adenylated molybdopterin with the concomitant release of AMP.</text>
</comment>
<evidence type="ECO:0000256" key="6">
    <source>
        <dbReference type="RuleBase" id="RU365090"/>
    </source>
</evidence>
<dbReference type="SUPFAM" id="SSF53218">
    <property type="entry name" value="Molybdenum cofactor biosynthesis proteins"/>
    <property type="match status" value="1"/>
</dbReference>
<evidence type="ECO:0000256" key="2">
    <source>
        <dbReference type="ARBA" id="ARBA00005046"/>
    </source>
</evidence>
<dbReference type="PROSITE" id="PS01079">
    <property type="entry name" value="MOCF_BIOSYNTHESIS_2"/>
    <property type="match status" value="1"/>
</dbReference>
<keyword evidence="6" id="KW-0479">Metal-binding</keyword>
<keyword evidence="6" id="KW-0808">Transferase</keyword>
<dbReference type="Gene3D" id="3.90.105.10">
    <property type="entry name" value="Molybdopterin biosynthesis moea protein, domain 2"/>
    <property type="match status" value="1"/>
</dbReference>
<evidence type="ECO:0000256" key="4">
    <source>
        <dbReference type="ARBA" id="ARBA00023150"/>
    </source>
</evidence>
<organism evidence="8 9">
    <name type="scientific">Microvirga guangxiensis</name>
    <dbReference type="NCBI Taxonomy" id="549386"/>
    <lineage>
        <taxon>Bacteria</taxon>
        <taxon>Pseudomonadati</taxon>
        <taxon>Pseudomonadota</taxon>
        <taxon>Alphaproteobacteria</taxon>
        <taxon>Hyphomicrobiales</taxon>
        <taxon>Methylobacteriaceae</taxon>
        <taxon>Microvirga</taxon>
    </lineage>
</organism>
<comment type="cofactor">
    <cofactor evidence="6">
        <name>Mg(2+)</name>
        <dbReference type="ChEBI" id="CHEBI:18420"/>
    </cofactor>
</comment>
<dbReference type="GO" id="GO:0046872">
    <property type="term" value="F:metal ion binding"/>
    <property type="evidence" value="ECO:0007669"/>
    <property type="project" value="UniProtKB-UniRule"/>
</dbReference>
<dbReference type="InterPro" id="IPR008284">
    <property type="entry name" value="MoCF_biosynth_CS"/>
</dbReference>
<dbReference type="Gene3D" id="2.170.190.11">
    <property type="entry name" value="Molybdopterin biosynthesis moea protein, domain 3"/>
    <property type="match status" value="1"/>
</dbReference>
<dbReference type="InterPro" id="IPR036135">
    <property type="entry name" value="MoeA_linker/N_sf"/>
</dbReference>
<dbReference type="Gene3D" id="3.40.980.10">
    <property type="entry name" value="MoaB/Mog-like domain"/>
    <property type="match status" value="1"/>
</dbReference>
<dbReference type="EMBL" id="FMVJ01000008">
    <property type="protein sequence ID" value="SCY94003.1"/>
    <property type="molecule type" value="Genomic_DNA"/>
</dbReference>
<dbReference type="Gene3D" id="2.40.340.10">
    <property type="entry name" value="MoeA, C-terminal, domain IV"/>
    <property type="match status" value="1"/>
</dbReference>
<keyword evidence="4 6" id="KW-0501">Molybdenum cofactor biosynthesis</keyword>
<dbReference type="Proteomes" id="UP000199569">
    <property type="component" value="Unassembled WGS sequence"/>
</dbReference>
<dbReference type="STRING" id="549386.SAMN02927923_02961"/>
<protein>
    <recommendedName>
        <fullName evidence="6">Molybdopterin molybdenumtransferase</fullName>
        <ecNumber evidence="6">2.10.1.1</ecNumber>
    </recommendedName>
</protein>
<keyword evidence="6" id="KW-0460">Magnesium</keyword>
<gene>
    <name evidence="8" type="ORF">SAMN02927923_02961</name>
</gene>
<keyword evidence="9" id="KW-1185">Reference proteome</keyword>
<sequence>MSGMVTQPVKVHPCDAPDGLISIEQACFQAAAYASVIKEHEEVSLGDALGRTLALPIRSVMPLPPFDQSAMDGYALEAGGGLPSGTALTIAGRIAAGDRGQPLPKGSASRILTGARLPHGADAVVMQENVANVGGRIVLTRMVRSGDNIRRRGEDVEPGEGLFQPGERIDARHIALLAAQGLERISVRRKVRIGILSTGNELRLQGEQLTEVSFFDSNRPMLLALAHQAGADVLDGGVIRDDPQLIAEALSELARHCDLVVTTGGASVGDEDHSMVSLARANGRGETLKIALKPGKPAVVGVIGRATYLGLPGNPVAALVSWLLLGSAVLAALDGRRSRPLPGMRLPMIHAFNRRAGRTEFAPARIVHGNGNLAVEILGRGGSARLKPLAAADGLVRIEPLHAPIAEGDEVMFHPFRDGFSV</sequence>
<evidence type="ECO:0000256" key="1">
    <source>
        <dbReference type="ARBA" id="ARBA00002901"/>
    </source>
</evidence>
<dbReference type="InterPro" id="IPR005111">
    <property type="entry name" value="MoeA_C_domain_IV"/>
</dbReference>
<dbReference type="NCBIfam" id="NF045515">
    <property type="entry name" value="Glp_gephyrin"/>
    <property type="match status" value="1"/>
</dbReference>
<proteinExistence type="inferred from homology"/>